<feature type="binding site" evidence="2">
    <location>
        <position position="173"/>
    </location>
    <ligand>
        <name>ATP</name>
        <dbReference type="ChEBI" id="CHEBI:30616"/>
    </ligand>
</feature>
<dbReference type="RefSeq" id="WP_154554452.1">
    <property type="nucleotide sequence ID" value="NZ_VUNA01000010.1"/>
</dbReference>
<dbReference type="GO" id="GO:0005737">
    <property type="term" value="C:cytoplasm"/>
    <property type="evidence" value="ECO:0007669"/>
    <property type="project" value="UniProtKB-SubCell"/>
</dbReference>
<proteinExistence type="inferred from homology"/>
<evidence type="ECO:0000313" key="4">
    <source>
        <dbReference type="Proteomes" id="UP000469424"/>
    </source>
</evidence>
<keyword evidence="2" id="KW-0694">RNA-binding</keyword>
<feature type="binding site" evidence="2">
    <location>
        <position position="113"/>
    </location>
    <ligand>
        <name>ATP</name>
        <dbReference type="ChEBI" id="CHEBI:30616"/>
    </ligand>
</feature>
<dbReference type="SUPFAM" id="SSF52374">
    <property type="entry name" value="Nucleotidylyl transferase"/>
    <property type="match status" value="1"/>
</dbReference>
<dbReference type="GO" id="GO:0006400">
    <property type="term" value="P:tRNA modification"/>
    <property type="evidence" value="ECO:0007669"/>
    <property type="project" value="UniProtKB-UniRule"/>
</dbReference>
<dbReference type="PANTHER" id="PTHR37825:SF1">
    <property type="entry name" value="TRNA(MET) CYTIDINE ACETATE LIGASE"/>
    <property type="match status" value="1"/>
</dbReference>
<evidence type="ECO:0000256" key="2">
    <source>
        <dbReference type="HAMAP-Rule" id="MF_01539"/>
    </source>
</evidence>
<dbReference type="GO" id="GO:0016879">
    <property type="term" value="F:ligase activity, forming carbon-nitrogen bonds"/>
    <property type="evidence" value="ECO:0007669"/>
    <property type="project" value="UniProtKB-UniRule"/>
</dbReference>
<evidence type="ECO:0000313" key="3">
    <source>
        <dbReference type="EMBL" id="MST70889.1"/>
    </source>
</evidence>
<accession>A0A6N7XLS0</accession>
<keyword evidence="2" id="KW-0067">ATP-binding</keyword>
<dbReference type="PANTHER" id="PTHR37825">
    <property type="entry name" value="TRNA(MET) CYTIDINE ACETATE LIGASE"/>
    <property type="match status" value="1"/>
</dbReference>
<comment type="catalytic activity">
    <reaction evidence="2">
        <text>cytidine(34) in elongator tRNA(Met) + acetate + ATP = N(4)-acetylcytidine(34) in elongator tRNA(Met) + AMP + diphosphate</text>
        <dbReference type="Rhea" id="RHEA:58144"/>
        <dbReference type="Rhea" id="RHEA-COMP:10693"/>
        <dbReference type="Rhea" id="RHEA-COMP:10694"/>
        <dbReference type="ChEBI" id="CHEBI:30089"/>
        <dbReference type="ChEBI" id="CHEBI:30616"/>
        <dbReference type="ChEBI" id="CHEBI:33019"/>
        <dbReference type="ChEBI" id="CHEBI:74900"/>
        <dbReference type="ChEBI" id="CHEBI:82748"/>
        <dbReference type="ChEBI" id="CHEBI:456215"/>
    </reaction>
</comment>
<comment type="similarity">
    <text evidence="2">Belongs to the TmcAL family.</text>
</comment>
<organism evidence="3 4">
    <name type="scientific">Mogibacterium kristiansenii</name>
    <dbReference type="NCBI Taxonomy" id="2606708"/>
    <lineage>
        <taxon>Bacteria</taxon>
        <taxon>Bacillati</taxon>
        <taxon>Bacillota</taxon>
        <taxon>Clostridia</taxon>
        <taxon>Peptostreptococcales</taxon>
        <taxon>Anaerovoracaceae</taxon>
        <taxon>Mogibacterium</taxon>
    </lineage>
</organism>
<dbReference type="GO" id="GO:0016740">
    <property type="term" value="F:transferase activity"/>
    <property type="evidence" value="ECO:0007669"/>
    <property type="project" value="UniProtKB-KW"/>
</dbReference>
<dbReference type="AlphaFoldDB" id="A0A6N7XLS0"/>
<feature type="binding site" evidence="2">
    <location>
        <position position="194"/>
    </location>
    <ligand>
        <name>ATP</name>
        <dbReference type="ChEBI" id="CHEBI:30616"/>
    </ligand>
</feature>
<keyword evidence="2" id="KW-0820">tRNA-binding</keyword>
<keyword evidence="3" id="KW-0808">Transferase</keyword>
<dbReference type="InterPro" id="IPR014729">
    <property type="entry name" value="Rossmann-like_a/b/a_fold"/>
</dbReference>
<dbReference type="HAMAP" id="MF_01539">
    <property type="entry name" value="TmcAL"/>
    <property type="match status" value="1"/>
</dbReference>
<keyword evidence="2" id="KW-0963">Cytoplasm</keyword>
<reference evidence="3 4" key="1">
    <citation type="submission" date="2019-08" db="EMBL/GenBank/DDBJ databases">
        <title>In-depth cultivation of the pig gut microbiome towards novel bacterial diversity and tailored functional studies.</title>
        <authorList>
            <person name="Wylensek D."/>
            <person name="Hitch T.C.A."/>
            <person name="Clavel T."/>
        </authorList>
    </citation>
    <scope>NUCLEOTIDE SEQUENCE [LARGE SCALE GENOMIC DNA]</scope>
    <source>
        <strain evidence="3 4">WCA-MUC-591-APC-4B</strain>
    </source>
</reference>
<feature type="binding site" evidence="2">
    <location>
        <begin position="18"/>
        <end position="31"/>
    </location>
    <ligand>
        <name>ATP</name>
        <dbReference type="ChEBI" id="CHEBI:30616"/>
    </ligand>
</feature>
<gene>
    <name evidence="2" type="primary">tmcAL</name>
    <name evidence="3" type="ORF">FYJ65_05995</name>
</gene>
<dbReference type="InterPro" id="IPR008513">
    <property type="entry name" value="tRNA(Met)_cyd_acetate_ligase"/>
</dbReference>
<dbReference type="Proteomes" id="UP000469424">
    <property type="component" value="Unassembled WGS sequence"/>
</dbReference>
<dbReference type="Gene3D" id="3.40.50.620">
    <property type="entry name" value="HUPs"/>
    <property type="match status" value="1"/>
</dbReference>
<keyword evidence="2" id="KW-0547">Nucleotide-binding</keyword>
<keyword evidence="2" id="KW-0436">Ligase</keyword>
<dbReference type="EMBL" id="VUNA01000010">
    <property type="protein sequence ID" value="MST70889.1"/>
    <property type="molecule type" value="Genomic_DNA"/>
</dbReference>
<evidence type="ECO:0000256" key="1">
    <source>
        <dbReference type="ARBA" id="ARBA00022694"/>
    </source>
</evidence>
<dbReference type="GO" id="GO:0005524">
    <property type="term" value="F:ATP binding"/>
    <property type="evidence" value="ECO:0007669"/>
    <property type="project" value="UniProtKB-KW"/>
</dbReference>
<dbReference type="GO" id="GO:0000049">
    <property type="term" value="F:tRNA binding"/>
    <property type="evidence" value="ECO:0007669"/>
    <property type="project" value="UniProtKB-KW"/>
</dbReference>
<keyword evidence="1 2" id="KW-0819">tRNA processing</keyword>
<protein>
    <recommendedName>
        <fullName evidence="2">tRNA(Met) cytidine acetate ligase</fullName>
        <ecNumber evidence="2">6.3.4.-</ecNumber>
    </recommendedName>
</protein>
<comment type="subcellular location">
    <subcellularLocation>
        <location evidence="2">Cytoplasm</location>
    </subcellularLocation>
</comment>
<sequence length="396" mass="45020">MTAMHPTEKMKSNIVGIVAEFNPMHFGHRYLIEEAKRRTGASAVVCALSGNFVQRGAPAVLDKWQRTEIALQNHVDLVLEIPTVHCLGNAAIYAASGVQLLEAFGGVTHIAFGSESGDLEGLRKVSDYMREHESEIRRKIALRRKSGESYPIARENVLRESDMKEVSMYQASNDILALEYLKNIRAMKPVAVQRQGAGYHETDSPKKEFWSSTGIRKAISENRLPEDRVPWSSEKLDFHISEEKWFQGIRYAILMKTPEELDSAPGGGEGLGNRLKEAARKAQSLDELILNTKSKRYTYTRISRWLYQILLGITVELQNRSPEYLRVLGFSERGREILRETKRNEWNRLPFVDNINKCGLDSRMLQMDVLASDVYNLMTGQSVWDGSDNCRRVVIK</sequence>
<dbReference type="EC" id="6.3.4.-" evidence="2"/>
<name>A0A6N7XLS0_9FIRM</name>
<keyword evidence="4" id="KW-1185">Reference proteome</keyword>
<comment type="function">
    <text evidence="2">Catalyzes the formation of N(4)-acetylcytidine (ac(4)C) at the wobble position of elongator tRNA(Met), using acetate and ATP as substrates. First activates an acetate ion to form acetyladenylate (Ac-AMP) and then transfers the acetyl group to tRNA to form ac(4)C34.</text>
</comment>
<comment type="caution">
    <text evidence="2">Lacks conserved residue(s) required for the propagation of feature annotation.</text>
</comment>
<comment type="caution">
    <text evidence="3">The sequence shown here is derived from an EMBL/GenBank/DDBJ whole genome shotgun (WGS) entry which is preliminary data.</text>
</comment>
<dbReference type="Pfam" id="PF05636">
    <property type="entry name" value="HIGH_NTase1"/>
    <property type="match status" value="1"/>
</dbReference>